<organism evidence="3 4">
    <name type="scientific">Paraburkholderia bengalensis</name>
    <dbReference type="NCBI Taxonomy" id="2747562"/>
    <lineage>
        <taxon>Bacteria</taxon>
        <taxon>Pseudomonadati</taxon>
        <taxon>Pseudomonadota</taxon>
        <taxon>Betaproteobacteria</taxon>
        <taxon>Burkholderiales</taxon>
        <taxon>Burkholderiaceae</taxon>
        <taxon>Paraburkholderia</taxon>
    </lineage>
</organism>
<feature type="domain" description="HTH marR-type" evidence="2">
    <location>
        <begin position="23"/>
        <end position="118"/>
    </location>
</feature>
<comment type="caution">
    <text evidence="3">The sequence shown here is derived from an EMBL/GenBank/DDBJ whole genome shotgun (WGS) entry which is preliminary data.</text>
</comment>
<dbReference type="InterPro" id="IPR036390">
    <property type="entry name" value="WH_DNA-bd_sf"/>
</dbReference>
<dbReference type="InterPro" id="IPR036388">
    <property type="entry name" value="WH-like_DNA-bd_sf"/>
</dbReference>
<accession>A0ABU8IKK6</accession>
<evidence type="ECO:0000259" key="2">
    <source>
        <dbReference type="SMART" id="SM00347"/>
    </source>
</evidence>
<dbReference type="RefSeq" id="WP_336596480.1">
    <property type="nucleotide sequence ID" value="NZ_JACFYJ010000002.1"/>
</dbReference>
<dbReference type="Proteomes" id="UP001386437">
    <property type="component" value="Unassembled WGS sequence"/>
</dbReference>
<dbReference type="Pfam" id="PF01047">
    <property type="entry name" value="MarR"/>
    <property type="match status" value="1"/>
</dbReference>
<dbReference type="InterPro" id="IPR000835">
    <property type="entry name" value="HTH_MarR-typ"/>
</dbReference>
<dbReference type="EMBL" id="JACFYJ010000002">
    <property type="protein sequence ID" value="MEI5996026.1"/>
    <property type="molecule type" value="Genomic_DNA"/>
</dbReference>
<reference evidence="3 4" key="1">
    <citation type="journal article" date="2022" name="Arch. Microbiol.">
        <title>Paraburkholderia bengalensis sp. nov. isolated from roots of Oryza sativa, IR64.</title>
        <authorList>
            <person name="Nag P."/>
            <person name="Mondal N."/>
            <person name="Sarkar J."/>
            <person name="Das S."/>
        </authorList>
    </citation>
    <scope>NUCLEOTIDE SEQUENCE [LARGE SCALE GENOMIC DNA]</scope>
    <source>
        <strain evidence="3 4">IR64_4_BI</strain>
    </source>
</reference>
<dbReference type="SMART" id="SM00347">
    <property type="entry name" value="HTH_MARR"/>
    <property type="match status" value="1"/>
</dbReference>
<evidence type="ECO:0000256" key="1">
    <source>
        <dbReference type="SAM" id="MobiDB-lite"/>
    </source>
</evidence>
<name>A0ABU8IKK6_9BURK</name>
<proteinExistence type="predicted"/>
<evidence type="ECO:0000313" key="4">
    <source>
        <dbReference type="Proteomes" id="UP001386437"/>
    </source>
</evidence>
<gene>
    <name evidence="3" type="ORF">H3V53_01995</name>
</gene>
<protein>
    <submittedName>
        <fullName evidence="3">MarR family transcriptional regulator</fullName>
    </submittedName>
</protein>
<feature type="compositionally biased region" description="Basic and acidic residues" evidence="1">
    <location>
        <begin position="106"/>
        <end position="120"/>
    </location>
</feature>
<evidence type="ECO:0000313" key="3">
    <source>
        <dbReference type="EMBL" id="MEI5996026.1"/>
    </source>
</evidence>
<sequence>MFDRCLDYNASAPACLIEREWAAVYADFGSTPAQGHVPRIVQTKPGCRGTDIAATAGIARPTATRLIDCLSDKQLVERRRGISDGREWGVYATRRQGAAKIHRGREHAADASLTREDRAGCRRQHHARHAQDAKSARMTQGSDLAAHANAAHSLPFDFMKLSARGEQSIQRLLLYRCERDLYSPQLNSDFRRACGTAIPQKRNDGLSAVTQNVCKGRGAR</sequence>
<keyword evidence="4" id="KW-1185">Reference proteome</keyword>
<feature type="region of interest" description="Disordered" evidence="1">
    <location>
        <begin position="99"/>
        <end position="135"/>
    </location>
</feature>
<dbReference type="Gene3D" id="1.10.10.10">
    <property type="entry name" value="Winged helix-like DNA-binding domain superfamily/Winged helix DNA-binding domain"/>
    <property type="match status" value="1"/>
</dbReference>
<dbReference type="SUPFAM" id="SSF46785">
    <property type="entry name" value="Winged helix' DNA-binding domain"/>
    <property type="match status" value="1"/>
</dbReference>